<evidence type="ECO:0000256" key="4">
    <source>
        <dbReference type="ARBA" id="ARBA00022989"/>
    </source>
</evidence>
<keyword evidence="14" id="KW-1185">Reference proteome</keyword>
<keyword evidence="6" id="KW-0564">Palmitate</keyword>
<evidence type="ECO:0000259" key="12">
    <source>
        <dbReference type="Pfam" id="PF01529"/>
    </source>
</evidence>
<dbReference type="PANTHER" id="PTHR22883">
    <property type="entry name" value="ZINC FINGER DHHC DOMAIN CONTAINING PROTEIN"/>
    <property type="match status" value="1"/>
</dbReference>
<sequence>MTTLRKLLIAILVVIFAVFVIFFGRLPALRNTPISALNRLLVVKVPAFILWLDNAVTGGRFGACLVNSGSFLVNERHPLVLIFFVVVMLGSEYMFLPAAWQYMSTVNRVCGPIAVIMPYVFLYLASFTDPGFITPETHVYYMAQYPYDFSIFHPGNFCHTCRLLKPARSKHCSVCKCCVSKMDHHCVFLNQCVGQKNHRYFIMLLLSTAVLTTYGGLLGCSILTERVVVRYPLWSLWKPGSMSWNDYFVILGWALERNTFIGAVALLAILCSPMVWMFLFYTLFLVYCGTTTNESLKWADWKVEIGDGVVYRRSMSLAREKYLNIEPAVTRWPTETEQILTRVEDGHVPDPNFPGRGEWERVDSLRDVDNLYDLGFADNMRDIFYRDYPFKDKYRERELQQAKNGLPPFENATRRRKRRAKAAAI</sequence>
<dbReference type="PANTHER" id="PTHR22883:SF288">
    <property type="entry name" value="PALMITOYLTRANSFERASE SWF1"/>
    <property type="match status" value="1"/>
</dbReference>
<keyword evidence="7" id="KW-0449">Lipoprotein</keyword>
<dbReference type="GO" id="GO:0019706">
    <property type="term" value="F:protein-cysteine S-palmitoyltransferase activity"/>
    <property type="evidence" value="ECO:0007669"/>
    <property type="project" value="UniProtKB-EC"/>
</dbReference>
<comment type="domain">
    <text evidence="10">The DHHC domain is required for palmitoyltransferase activity.</text>
</comment>
<keyword evidence="4 10" id="KW-1133">Transmembrane helix</keyword>
<dbReference type="PROSITE" id="PS50216">
    <property type="entry name" value="DHHC"/>
    <property type="match status" value="1"/>
</dbReference>
<comment type="caution">
    <text evidence="13">The sequence shown here is derived from an EMBL/GenBank/DDBJ whole genome shotgun (WGS) entry which is preliminary data.</text>
</comment>
<protein>
    <recommendedName>
        <fullName evidence="10">Palmitoyltransferase</fullName>
        <ecNumber evidence="10">2.3.1.225</ecNumber>
    </recommendedName>
</protein>
<feature type="transmembrane region" description="Helical" evidence="10">
    <location>
        <begin position="48"/>
        <end position="67"/>
    </location>
</feature>
<evidence type="ECO:0000256" key="2">
    <source>
        <dbReference type="ARBA" id="ARBA00022679"/>
    </source>
</evidence>
<dbReference type="AlphaFoldDB" id="A0A0F4ZG89"/>
<evidence type="ECO:0000256" key="7">
    <source>
        <dbReference type="ARBA" id="ARBA00023288"/>
    </source>
</evidence>
<evidence type="ECO:0000256" key="11">
    <source>
        <dbReference type="SAM" id="MobiDB-lite"/>
    </source>
</evidence>
<feature type="domain" description="Palmitoyltransferase DHHC" evidence="12">
    <location>
        <begin position="153"/>
        <end position="298"/>
    </location>
</feature>
<dbReference type="EC" id="2.3.1.225" evidence="10"/>
<evidence type="ECO:0000313" key="13">
    <source>
        <dbReference type="EMBL" id="KKA29220.1"/>
    </source>
</evidence>
<gene>
    <name evidence="13" type="ORF">TD95_000946</name>
</gene>
<comment type="catalytic activity">
    <reaction evidence="9 10">
        <text>L-cysteinyl-[protein] + hexadecanoyl-CoA = S-hexadecanoyl-L-cysteinyl-[protein] + CoA</text>
        <dbReference type="Rhea" id="RHEA:36683"/>
        <dbReference type="Rhea" id="RHEA-COMP:10131"/>
        <dbReference type="Rhea" id="RHEA-COMP:11032"/>
        <dbReference type="ChEBI" id="CHEBI:29950"/>
        <dbReference type="ChEBI" id="CHEBI:57287"/>
        <dbReference type="ChEBI" id="CHEBI:57379"/>
        <dbReference type="ChEBI" id="CHEBI:74151"/>
        <dbReference type="EC" id="2.3.1.225"/>
    </reaction>
</comment>
<dbReference type="GO" id="GO:0016020">
    <property type="term" value="C:membrane"/>
    <property type="evidence" value="ECO:0007669"/>
    <property type="project" value="UniProtKB-SubCell"/>
</dbReference>
<evidence type="ECO:0000256" key="10">
    <source>
        <dbReference type="RuleBase" id="RU079119"/>
    </source>
</evidence>
<dbReference type="InterPro" id="IPR001594">
    <property type="entry name" value="Palmitoyltrfase_DHHC"/>
</dbReference>
<feature type="compositionally biased region" description="Basic residues" evidence="11">
    <location>
        <begin position="414"/>
        <end position="425"/>
    </location>
</feature>
<organism evidence="13 14">
    <name type="scientific">Thielaviopsis punctulata</name>
    <dbReference type="NCBI Taxonomy" id="72032"/>
    <lineage>
        <taxon>Eukaryota</taxon>
        <taxon>Fungi</taxon>
        <taxon>Dikarya</taxon>
        <taxon>Ascomycota</taxon>
        <taxon>Pezizomycotina</taxon>
        <taxon>Sordariomycetes</taxon>
        <taxon>Hypocreomycetidae</taxon>
        <taxon>Microascales</taxon>
        <taxon>Ceratocystidaceae</taxon>
        <taxon>Thielaviopsis</taxon>
    </lineage>
</organism>
<dbReference type="InterPro" id="IPR039859">
    <property type="entry name" value="PFA4/ZDH16/20/ERF2-like"/>
</dbReference>
<evidence type="ECO:0000256" key="1">
    <source>
        <dbReference type="ARBA" id="ARBA00004141"/>
    </source>
</evidence>
<comment type="similarity">
    <text evidence="10">Belongs to the DHHC palmitoyltransferase family.</text>
</comment>
<accession>A0A0F4ZG89</accession>
<feature type="transmembrane region" description="Helical" evidence="10">
    <location>
        <begin position="106"/>
        <end position="125"/>
    </location>
</feature>
<evidence type="ECO:0000256" key="9">
    <source>
        <dbReference type="ARBA" id="ARBA00048048"/>
    </source>
</evidence>
<keyword evidence="2 10" id="KW-0808">Transferase</keyword>
<keyword evidence="3 10" id="KW-0812">Transmembrane</keyword>
<keyword evidence="5 10" id="KW-0472">Membrane</keyword>
<evidence type="ECO:0000313" key="14">
    <source>
        <dbReference type="Proteomes" id="UP000033483"/>
    </source>
</evidence>
<dbReference type="Pfam" id="PF01529">
    <property type="entry name" value="DHHC"/>
    <property type="match status" value="1"/>
</dbReference>
<reference evidence="13 14" key="1">
    <citation type="submission" date="2015-03" db="EMBL/GenBank/DDBJ databases">
        <authorList>
            <person name="Radwan O."/>
            <person name="Al-Naeli F.A."/>
            <person name="Rendon G.A."/>
            <person name="Fields C."/>
        </authorList>
    </citation>
    <scope>NUCLEOTIDE SEQUENCE [LARGE SCALE GENOMIC DNA]</scope>
    <source>
        <strain evidence="13">CR-DP1</strain>
    </source>
</reference>
<evidence type="ECO:0000256" key="8">
    <source>
        <dbReference type="ARBA" id="ARBA00023315"/>
    </source>
</evidence>
<name>A0A0F4ZG89_9PEZI</name>
<evidence type="ECO:0000256" key="6">
    <source>
        <dbReference type="ARBA" id="ARBA00023139"/>
    </source>
</evidence>
<dbReference type="OrthoDB" id="9909019at2759"/>
<feature type="transmembrane region" description="Helical" evidence="10">
    <location>
        <begin position="7"/>
        <end position="28"/>
    </location>
</feature>
<feature type="transmembrane region" description="Helical" evidence="10">
    <location>
        <begin position="79"/>
        <end position="100"/>
    </location>
</feature>
<keyword evidence="8 10" id="KW-0012">Acyltransferase</keyword>
<proteinExistence type="inferred from homology"/>
<dbReference type="GO" id="GO:0006612">
    <property type="term" value="P:protein targeting to membrane"/>
    <property type="evidence" value="ECO:0007669"/>
    <property type="project" value="TreeGrafter"/>
</dbReference>
<feature type="transmembrane region" description="Helical" evidence="10">
    <location>
        <begin position="260"/>
        <end position="287"/>
    </location>
</feature>
<dbReference type="GO" id="GO:0005794">
    <property type="term" value="C:Golgi apparatus"/>
    <property type="evidence" value="ECO:0007669"/>
    <property type="project" value="TreeGrafter"/>
</dbReference>
<dbReference type="Proteomes" id="UP000033483">
    <property type="component" value="Unassembled WGS sequence"/>
</dbReference>
<feature type="transmembrane region" description="Helical" evidence="10">
    <location>
        <begin position="200"/>
        <end position="224"/>
    </location>
</feature>
<evidence type="ECO:0000256" key="5">
    <source>
        <dbReference type="ARBA" id="ARBA00023136"/>
    </source>
</evidence>
<feature type="region of interest" description="Disordered" evidence="11">
    <location>
        <begin position="403"/>
        <end position="425"/>
    </location>
</feature>
<dbReference type="GO" id="GO:0005783">
    <property type="term" value="C:endoplasmic reticulum"/>
    <property type="evidence" value="ECO:0007669"/>
    <property type="project" value="TreeGrafter"/>
</dbReference>
<evidence type="ECO:0000256" key="3">
    <source>
        <dbReference type="ARBA" id="ARBA00022692"/>
    </source>
</evidence>
<comment type="subcellular location">
    <subcellularLocation>
        <location evidence="1">Membrane</location>
        <topology evidence="1">Multi-pass membrane protein</topology>
    </subcellularLocation>
</comment>
<dbReference type="EMBL" id="LAEV01000932">
    <property type="protein sequence ID" value="KKA29220.1"/>
    <property type="molecule type" value="Genomic_DNA"/>
</dbReference>